<accession>A0A6L3ASB7</accession>
<gene>
    <name evidence="3" type="ORF">DS837_28170</name>
</gene>
<keyword evidence="1" id="KW-0233">DNA recombination</keyword>
<feature type="region of interest" description="Disordered" evidence="2">
    <location>
        <begin position="316"/>
        <end position="348"/>
    </location>
</feature>
<dbReference type="AlphaFoldDB" id="A0A6L3ASB7"/>
<dbReference type="GO" id="GO:0015074">
    <property type="term" value="P:DNA integration"/>
    <property type="evidence" value="ECO:0007669"/>
    <property type="project" value="InterPro"/>
</dbReference>
<protein>
    <submittedName>
        <fullName evidence="3">Site-specific integrase</fullName>
    </submittedName>
</protein>
<proteinExistence type="predicted"/>
<dbReference type="RefSeq" id="WP_149167786.1">
    <property type="nucleotide sequence ID" value="NZ_QOKV01000029.1"/>
</dbReference>
<reference evidence="3 4" key="1">
    <citation type="submission" date="2018-07" db="EMBL/GenBank/DDBJ databases">
        <title>Genome sequence of Roseomonas fauriae ATCC 49958.</title>
        <authorList>
            <person name="Sant'Anna F.H."/>
            <person name="Baldani J.I."/>
            <person name="Zilli J.E."/>
            <person name="Reis V.M."/>
            <person name="Hartmann A."/>
            <person name="Cruz L."/>
            <person name="de Souza E.M."/>
            <person name="de Oliveira Pedrosa F."/>
            <person name="Passaglia L.M.P."/>
        </authorList>
    </citation>
    <scope>NUCLEOTIDE SEQUENCE [LARGE SCALE GENOMIC DNA]</scope>
    <source>
        <strain evidence="3 4">ATCC 49958</strain>
    </source>
</reference>
<feature type="compositionally biased region" description="Basic and acidic residues" evidence="2">
    <location>
        <begin position="339"/>
        <end position="348"/>
    </location>
</feature>
<sequence length="348" mass="38799">MTPRQPDPPTAETIAQYAALVERMRRLTGRAAGMDIDQVTEEDMVEWLIGAAKTYTKRTYRLYKAALLHHFDKVAPSPAAREARDRLAAISDAIALKHSARVATKKKSAPVADLEKLGEYMLRRRIGAKPGDPNSGIPASDITANRLAFRWLMAGQATGLRPSEWLTAKIDSPDGRPWLVVNNAKNTQGRTFGPTRCLDLSSLPANRIQILRDLIEELQGYQREGQFETVMTDCRKALWRANRAIWPHRKRHITLYSGRHQFSANAKSKMSKEEVAALLGHRSTRTAALHYGYASDALDRLFLPVPLEENVEKVRALNAGKEPANPWRGRQAKSGDAGDESRNTKGTS</sequence>
<evidence type="ECO:0000256" key="2">
    <source>
        <dbReference type="SAM" id="MobiDB-lite"/>
    </source>
</evidence>
<dbReference type="SUPFAM" id="SSF56349">
    <property type="entry name" value="DNA breaking-rejoining enzymes"/>
    <property type="match status" value="1"/>
</dbReference>
<dbReference type="Proteomes" id="UP000476837">
    <property type="component" value="Unassembled WGS sequence"/>
</dbReference>
<dbReference type="InterPro" id="IPR011010">
    <property type="entry name" value="DNA_brk_join_enz"/>
</dbReference>
<dbReference type="EMBL" id="QOKV01000029">
    <property type="protein sequence ID" value="KAA0678196.1"/>
    <property type="molecule type" value="Genomic_DNA"/>
</dbReference>
<organism evidence="3 4">
    <name type="scientific">Azospirillum brasilense</name>
    <dbReference type="NCBI Taxonomy" id="192"/>
    <lineage>
        <taxon>Bacteria</taxon>
        <taxon>Pseudomonadati</taxon>
        <taxon>Pseudomonadota</taxon>
        <taxon>Alphaproteobacteria</taxon>
        <taxon>Rhodospirillales</taxon>
        <taxon>Azospirillaceae</taxon>
        <taxon>Azospirillum</taxon>
    </lineage>
</organism>
<dbReference type="Gene3D" id="1.10.443.10">
    <property type="entry name" value="Intergrase catalytic core"/>
    <property type="match status" value="1"/>
</dbReference>
<evidence type="ECO:0000313" key="3">
    <source>
        <dbReference type="EMBL" id="KAA0678196.1"/>
    </source>
</evidence>
<evidence type="ECO:0000256" key="1">
    <source>
        <dbReference type="ARBA" id="ARBA00023172"/>
    </source>
</evidence>
<dbReference type="InterPro" id="IPR013762">
    <property type="entry name" value="Integrase-like_cat_sf"/>
</dbReference>
<comment type="caution">
    <text evidence="3">The sequence shown here is derived from an EMBL/GenBank/DDBJ whole genome shotgun (WGS) entry which is preliminary data.</text>
</comment>
<name>A0A6L3ASB7_AZOBR</name>
<dbReference type="GO" id="GO:0006310">
    <property type="term" value="P:DNA recombination"/>
    <property type="evidence" value="ECO:0007669"/>
    <property type="project" value="UniProtKB-KW"/>
</dbReference>
<dbReference type="GO" id="GO:0003677">
    <property type="term" value="F:DNA binding"/>
    <property type="evidence" value="ECO:0007669"/>
    <property type="project" value="InterPro"/>
</dbReference>
<evidence type="ECO:0000313" key="4">
    <source>
        <dbReference type="Proteomes" id="UP000476837"/>
    </source>
</evidence>